<evidence type="ECO:0000256" key="1">
    <source>
        <dbReference type="SAM" id="MobiDB-lite"/>
    </source>
</evidence>
<accession>A0A0N1JWX5</accession>
<dbReference type="Pfam" id="PF14016">
    <property type="entry name" value="DUF4232"/>
    <property type="match status" value="1"/>
</dbReference>
<comment type="caution">
    <text evidence="3">The sequence shown here is derived from an EMBL/GenBank/DDBJ whole genome shotgun (WGS) entry which is preliminary data.</text>
</comment>
<dbReference type="InterPro" id="IPR025326">
    <property type="entry name" value="DUF4232"/>
</dbReference>
<evidence type="ECO:0000259" key="2">
    <source>
        <dbReference type="Pfam" id="PF14016"/>
    </source>
</evidence>
<dbReference type="PATRIC" id="fig|66876.3.peg.5648"/>
<feature type="region of interest" description="Disordered" evidence="1">
    <location>
        <begin position="28"/>
        <end position="54"/>
    </location>
</feature>
<organism evidence="3 4">
    <name type="scientific">Streptomyces chattanoogensis</name>
    <dbReference type="NCBI Taxonomy" id="66876"/>
    <lineage>
        <taxon>Bacteria</taxon>
        <taxon>Bacillati</taxon>
        <taxon>Actinomycetota</taxon>
        <taxon>Actinomycetes</taxon>
        <taxon>Kitasatosporales</taxon>
        <taxon>Streptomycetaceae</taxon>
        <taxon>Streptomyces</taxon>
    </lineage>
</organism>
<gene>
    <name evidence="3" type="ORF">ADL29_25760</name>
</gene>
<dbReference type="AlphaFoldDB" id="A0A0N1JWX5"/>
<dbReference type="EMBL" id="LGKG01000151">
    <property type="protein sequence ID" value="KPC61185.1"/>
    <property type="molecule type" value="Genomic_DNA"/>
</dbReference>
<evidence type="ECO:0000313" key="3">
    <source>
        <dbReference type="EMBL" id="KPC61185.1"/>
    </source>
</evidence>
<protein>
    <recommendedName>
        <fullName evidence="2">DUF4232 domain-containing protein</fullName>
    </recommendedName>
</protein>
<reference evidence="4" key="1">
    <citation type="submission" date="2015-07" db="EMBL/GenBank/DDBJ databases">
        <authorList>
            <person name="Ju K.-S."/>
            <person name="Doroghazi J.R."/>
            <person name="Metcalf W.W."/>
        </authorList>
    </citation>
    <scope>NUCLEOTIDE SEQUENCE [LARGE SCALE GENOMIC DNA]</scope>
    <source>
        <strain evidence="4">NRRL ISP-5002</strain>
    </source>
</reference>
<name>A0A0N1JWX5_9ACTN</name>
<keyword evidence="4" id="KW-1185">Reference proteome</keyword>
<proteinExistence type="predicted"/>
<sequence length="191" mass="20557">MPNSPAQRQPARRRRTLIAAAGLGLTACQDGGGSRAHDRPRPSAASRLPAPAPGAACTPEMLRFHARTVRHRTHRLLLSVTNNSDRRCDFAAQPYPLLRLGVRQRAVAPAIGPSNPGTVVTLAPGHTAFAGITTSDGTRARRERISQFGLALARHTVPCQVGLDSGPAVRVDPQTARVTYWQTRRAAALKW</sequence>
<feature type="compositionally biased region" description="Low complexity" evidence="1">
    <location>
        <begin position="42"/>
        <end position="54"/>
    </location>
</feature>
<evidence type="ECO:0000313" key="4">
    <source>
        <dbReference type="Proteomes" id="UP000037982"/>
    </source>
</evidence>
<dbReference type="Proteomes" id="UP000037982">
    <property type="component" value="Unassembled WGS sequence"/>
</dbReference>
<feature type="domain" description="DUF4232" evidence="2">
    <location>
        <begin position="57"/>
        <end position="182"/>
    </location>
</feature>